<protein>
    <submittedName>
        <fullName evidence="1">Uncharacterized protein</fullName>
    </submittedName>
</protein>
<gene>
    <name evidence="1" type="ORF">METZ01_LOCUS121659</name>
</gene>
<proteinExistence type="predicted"/>
<organism evidence="1">
    <name type="scientific">marine metagenome</name>
    <dbReference type="NCBI Taxonomy" id="408172"/>
    <lineage>
        <taxon>unclassified sequences</taxon>
        <taxon>metagenomes</taxon>
        <taxon>ecological metagenomes</taxon>
    </lineage>
</organism>
<sequence length="60" mass="6625">MKIIPYLAKVKTPDLGVGMVIDKGEGTVLVEFLKKENVCMGWPYPKLYKVDEVTVIGAAK</sequence>
<dbReference type="EMBL" id="UINC01016542">
    <property type="protein sequence ID" value="SVA68805.1"/>
    <property type="molecule type" value="Genomic_DNA"/>
</dbReference>
<evidence type="ECO:0000313" key="1">
    <source>
        <dbReference type="EMBL" id="SVA68805.1"/>
    </source>
</evidence>
<accession>A0A381XVR9</accession>
<reference evidence="1" key="1">
    <citation type="submission" date="2018-05" db="EMBL/GenBank/DDBJ databases">
        <authorList>
            <person name="Lanie J.A."/>
            <person name="Ng W.-L."/>
            <person name="Kazmierczak K.M."/>
            <person name="Andrzejewski T.M."/>
            <person name="Davidsen T.M."/>
            <person name="Wayne K.J."/>
            <person name="Tettelin H."/>
            <person name="Glass J.I."/>
            <person name="Rusch D."/>
            <person name="Podicherti R."/>
            <person name="Tsui H.-C.T."/>
            <person name="Winkler M.E."/>
        </authorList>
    </citation>
    <scope>NUCLEOTIDE SEQUENCE</scope>
</reference>
<dbReference type="AlphaFoldDB" id="A0A381XVR9"/>
<name>A0A381XVR9_9ZZZZ</name>